<protein>
    <submittedName>
        <fullName evidence="10">Ethylene-responsive transcription factor</fullName>
    </submittedName>
</protein>
<dbReference type="Proteomes" id="UP001327560">
    <property type="component" value="Chromosome 5"/>
</dbReference>
<keyword evidence="4" id="KW-0010">Activator</keyword>
<dbReference type="SMART" id="SM00380">
    <property type="entry name" value="AP2"/>
    <property type="match status" value="1"/>
</dbReference>
<gene>
    <name evidence="10" type="ORF">Cni_G15262</name>
</gene>
<evidence type="ECO:0000313" key="10">
    <source>
        <dbReference type="EMBL" id="WOL06528.1"/>
    </source>
</evidence>
<keyword evidence="11" id="KW-1185">Reference proteome</keyword>
<feature type="domain" description="AP2/ERF" evidence="9">
    <location>
        <begin position="18"/>
        <end position="75"/>
    </location>
</feature>
<feature type="region of interest" description="Disordered" evidence="8">
    <location>
        <begin position="177"/>
        <end position="207"/>
    </location>
</feature>
<evidence type="ECO:0000256" key="2">
    <source>
        <dbReference type="ARBA" id="ARBA00023015"/>
    </source>
</evidence>
<name>A0AAQ3KD72_9LILI</name>
<evidence type="ECO:0000256" key="6">
    <source>
        <dbReference type="ARBA" id="ARBA00023242"/>
    </source>
</evidence>
<dbReference type="PROSITE" id="PS51032">
    <property type="entry name" value="AP2_ERF"/>
    <property type="match status" value="1"/>
</dbReference>
<comment type="subcellular location">
    <subcellularLocation>
        <location evidence="1">Nucleus</location>
    </subcellularLocation>
</comment>
<dbReference type="Pfam" id="PF00847">
    <property type="entry name" value="AP2"/>
    <property type="match status" value="1"/>
</dbReference>
<dbReference type="SUPFAM" id="SSF54171">
    <property type="entry name" value="DNA-binding domain"/>
    <property type="match status" value="1"/>
</dbReference>
<dbReference type="InterPro" id="IPR001471">
    <property type="entry name" value="AP2/ERF_dom"/>
</dbReference>
<dbReference type="GO" id="GO:0003677">
    <property type="term" value="F:DNA binding"/>
    <property type="evidence" value="ECO:0007669"/>
    <property type="project" value="UniProtKB-KW"/>
</dbReference>
<evidence type="ECO:0000256" key="3">
    <source>
        <dbReference type="ARBA" id="ARBA00023125"/>
    </source>
</evidence>
<evidence type="ECO:0000256" key="1">
    <source>
        <dbReference type="ARBA" id="ARBA00004123"/>
    </source>
</evidence>
<feature type="region of interest" description="Disordered" evidence="8">
    <location>
        <begin position="97"/>
        <end position="154"/>
    </location>
</feature>
<accession>A0AAQ3KD72</accession>
<dbReference type="InterPro" id="IPR051032">
    <property type="entry name" value="AP2/ERF_TF_ERF_subfamily"/>
</dbReference>
<keyword evidence="6" id="KW-0539">Nucleus</keyword>
<dbReference type="PANTHER" id="PTHR31985">
    <property type="entry name" value="ETHYLENE-RESPONSIVE TRANSCRIPTION FACTOR ERF042-RELATED"/>
    <property type="match status" value="1"/>
</dbReference>
<dbReference type="AlphaFoldDB" id="A0AAQ3KD72"/>
<evidence type="ECO:0000259" key="9">
    <source>
        <dbReference type="PROSITE" id="PS51032"/>
    </source>
</evidence>
<keyword evidence="2" id="KW-0805">Transcription regulation</keyword>
<comment type="similarity">
    <text evidence="7">Belongs to the AP2/ERF transcription factor family. ERF subfamily.</text>
</comment>
<dbReference type="InterPro" id="IPR036955">
    <property type="entry name" value="AP2/ERF_dom_sf"/>
</dbReference>
<evidence type="ECO:0000256" key="5">
    <source>
        <dbReference type="ARBA" id="ARBA00023163"/>
    </source>
</evidence>
<evidence type="ECO:0000256" key="7">
    <source>
        <dbReference type="ARBA" id="ARBA00024343"/>
    </source>
</evidence>
<reference evidence="10 11" key="1">
    <citation type="submission" date="2023-10" db="EMBL/GenBank/DDBJ databases">
        <title>Chromosome-scale genome assembly provides insights into flower coloration mechanisms of Canna indica.</title>
        <authorList>
            <person name="Li C."/>
        </authorList>
    </citation>
    <scope>NUCLEOTIDE SEQUENCE [LARGE SCALE GENOMIC DNA]</scope>
    <source>
        <tissue evidence="10">Flower</tissue>
    </source>
</reference>
<evidence type="ECO:0000256" key="4">
    <source>
        <dbReference type="ARBA" id="ARBA00023159"/>
    </source>
</evidence>
<dbReference type="GO" id="GO:0005634">
    <property type="term" value="C:nucleus"/>
    <property type="evidence" value="ECO:0007669"/>
    <property type="project" value="UniProtKB-SubCell"/>
</dbReference>
<keyword evidence="5" id="KW-0804">Transcription</keyword>
<dbReference type="EMBL" id="CP136894">
    <property type="protein sequence ID" value="WOL06528.1"/>
    <property type="molecule type" value="Genomic_DNA"/>
</dbReference>
<organism evidence="10 11">
    <name type="scientific">Canna indica</name>
    <name type="common">Indian-shot</name>
    <dbReference type="NCBI Taxonomy" id="4628"/>
    <lineage>
        <taxon>Eukaryota</taxon>
        <taxon>Viridiplantae</taxon>
        <taxon>Streptophyta</taxon>
        <taxon>Embryophyta</taxon>
        <taxon>Tracheophyta</taxon>
        <taxon>Spermatophyta</taxon>
        <taxon>Magnoliopsida</taxon>
        <taxon>Liliopsida</taxon>
        <taxon>Zingiberales</taxon>
        <taxon>Cannaceae</taxon>
        <taxon>Canna</taxon>
    </lineage>
</organism>
<dbReference type="CDD" id="cd00018">
    <property type="entry name" value="AP2"/>
    <property type="match status" value="1"/>
</dbReference>
<feature type="compositionally biased region" description="Low complexity" evidence="8">
    <location>
        <begin position="97"/>
        <end position="111"/>
    </location>
</feature>
<evidence type="ECO:0000256" key="8">
    <source>
        <dbReference type="SAM" id="MobiDB-lite"/>
    </source>
</evidence>
<dbReference type="PRINTS" id="PR00367">
    <property type="entry name" value="ETHRSPELEMNT"/>
</dbReference>
<keyword evidence="3" id="KW-0238">DNA-binding</keyword>
<sequence length="207" mass="22045">MAEMMERECGGGSEAETRYTGVRRRKWGSWVSEIRLPNSRERIWLGSYDSPEKAARAFDAAAVCLRGRRAKLNFPDTPPPLVPGAARPLTYAQIQAAAARHAASGPSSSVPPVTPPHADAGIDSPAATSPSEDVSDGLTPGSEEALDWSFLDSPRETPAEGIGEFYAAMDDFMYGHIISPAPPPPTDATAEDHGGGDFGTDSSLWNF</sequence>
<dbReference type="Gene3D" id="3.30.730.10">
    <property type="entry name" value="AP2/ERF domain"/>
    <property type="match status" value="1"/>
</dbReference>
<dbReference type="PANTHER" id="PTHR31985:SF310">
    <property type="entry name" value="OS08G0454000 PROTEIN"/>
    <property type="match status" value="1"/>
</dbReference>
<dbReference type="FunFam" id="3.30.730.10:FF:000001">
    <property type="entry name" value="Ethylene-responsive transcription factor 2"/>
    <property type="match status" value="1"/>
</dbReference>
<evidence type="ECO:0000313" key="11">
    <source>
        <dbReference type="Proteomes" id="UP001327560"/>
    </source>
</evidence>
<dbReference type="GO" id="GO:0003700">
    <property type="term" value="F:DNA-binding transcription factor activity"/>
    <property type="evidence" value="ECO:0007669"/>
    <property type="project" value="InterPro"/>
</dbReference>
<dbReference type="InterPro" id="IPR016177">
    <property type="entry name" value="DNA-bd_dom_sf"/>
</dbReference>
<proteinExistence type="inferred from homology"/>